<organism evidence="4 5">
    <name type="scientific">Acinetobacter junii SH205</name>
    <dbReference type="NCBI Taxonomy" id="575587"/>
    <lineage>
        <taxon>Bacteria</taxon>
        <taxon>Pseudomonadati</taxon>
        <taxon>Pseudomonadota</taxon>
        <taxon>Gammaproteobacteria</taxon>
        <taxon>Moraxellales</taxon>
        <taxon>Moraxellaceae</taxon>
        <taxon>Acinetobacter</taxon>
    </lineage>
</organism>
<sequence length="433" mass="46492">MKKLFVLLLCFNIVLAPTYVFANPSLGGWTITQQIAQGSSLALEATKNTIINGSTVIQNSTAKIKPTVGAVSKVLARGAAGYALSVAVEQLLGSVDWVLDPANNQIKYWDTDTSLPNNCSSSYLLNYESQNLTTSQVISKIKSNIENRSPSAFAQDYNGIISISCTATTVTIVVDVIWCQTNCAPAPVYTYGGKPSSQTHTATIVGNVEKDEPKTLPLSTVAAQVISNADSHPDQDKKVGAQAATTQAAQDMLANDSSTQSNVETQLNANASTQTSEQATGNTKPNEANPEITDITLSFPAFCGWAPTVCQAANVVINFPTTLTNWWNTATQAISASWLSFKEWLDWTKNDSELPDNQTNEVSELPIPELQENAISWTASCPPDVQVPINLYGQSSTLTFSWSPWCQLLNIIKPAIIASAYIGAAFIVLGLRT</sequence>
<name>D0SIQ8_ACIJU</name>
<accession>D0SIQ8</accession>
<keyword evidence="2" id="KW-0472">Membrane</keyword>
<feature type="signal peptide" evidence="3">
    <location>
        <begin position="1"/>
        <end position="22"/>
    </location>
</feature>
<keyword evidence="2" id="KW-0812">Transmembrane</keyword>
<gene>
    <name evidence="4" type="ORF">HMPREF0026_01006</name>
</gene>
<evidence type="ECO:0000256" key="3">
    <source>
        <dbReference type="SAM" id="SignalP"/>
    </source>
</evidence>
<evidence type="ECO:0000313" key="4">
    <source>
        <dbReference type="EMBL" id="EEY93730.1"/>
    </source>
</evidence>
<reference evidence="5" key="1">
    <citation type="journal article" date="2012" name="PLoS ONE">
        <title>The success of Acinetobacter species; genetic, metabolic and virulence attributes.</title>
        <authorList>
            <person name="Peleg A.Y."/>
            <person name="de Breij A."/>
            <person name="Adams M.D."/>
            <person name="Cerqueira G.M."/>
            <person name="Mocali S."/>
            <person name="Galardini M."/>
            <person name="Nibbering P.H."/>
            <person name="Earl A.M."/>
            <person name="Ward D.V."/>
            <person name="Paterson D.L."/>
            <person name="Seifert H."/>
            <person name="Dijkshoorn L."/>
        </authorList>
    </citation>
    <scope>NUCLEOTIDE SEQUENCE [LARGE SCALE GENOMIC DNA]</scope>
    <source>
        <strain evidence="5">SH205</strain>
    </source>
</reference>
<dbReference type="AlphaFoldDB" id="D0SIQ8"/>
<feature type="region of interest" description="Disordered" evidence="1">
    <location>
        <begin position="228"/>
        <end position="290"/>
    </location>
</feature>
<feature type="compositionally biased region" description="Polar residues" evidence="1">
    <location>
        <begin position="255"/>
        <end position="286"/>
    </location>
</feature>
<feature type="compositionally biased region" description="Low complexity" evidence="1">
    <location>
        <begin position="241"/>
        <end position="250"/>
    </location>
</feature>
<keyword evidence="2" id="KW-1133">Transmembrane helix</keyword>
<dbReference type="RefSeq" id="WP_005402641.1">
    <property type="nucleotide sequence ID" value="NZ_GG705011.1"/>
</dbReference>
<evidence type="ECO:0000256" key="2">
    <source>
        <dbReference type="SAM" id="Phobius"/>
    </source>
</evidence>
<feature type="chain" id="PRO_5003016168" evidence="3">
    <location>
        <begin position="23"/>
        <end position="433"/>
    </location>
</feature>
<feature type="transmembrane region" description="Helical" evidence="2">
    <location>
        <begin position="411"/>
        <end position="431"/>
    </location>
</feature>
<dbReference type="Proteomes" id="UP000018442">
    <property type="component" value="Unassembled WGS sequence"/>
</dbReference>
<protein>
    <submittedName>
        <fullName evidence="4">Uncharacterized protein</fullName>
    </submittedName>
</protein>
<keyword evidence="3" id="KW-0732">Signal</keyword>
<evidence type="ECO:0000313" key="5">
    <source>
        <dbReference type="Proteomes" id="UP000018442"/>
    </source>
</evidence>
<proteinExistence type="predicted"/>
<evidence type="ECO:0000256" key="1">
    <source>
        <dbReference type="SAM" id="MobiDB-lite"/>
    </source>
</evidence>
<dbReference type="EMBL" id="GG705011">
    <property type="protein sequence ID" value="EEY93730.1"/>
    <property type="molecule type" value="Genomic_DNA"/>
</dbReference>
<dbReference type="HOGENOM" id="CLU_637169_0_0_6"/>
<dbReference type="NCBIfam" id="NF041109">
    <property type="entry name" value="VF_TspB_C_term"/>
    <property type="match status" value="1"/>
</dbReference>